<reference evidence="2" key="1">
    <citation type="submission" date="2021-02" db="EMBL/GenBank/DDBJ databases">
        <authorList>
            <person name="Dougan E. K."/>
            <person name="Rhodes N."/>
            <person name="Thang M."/>
            <person name="Chan C."/>
        </authorList>
    </citation>
    <scope>NUCLEOTIDE SEQUENCE</scope>
</reference>
<accession>A0A812N538</accession>
<feature type="region of interest" description="Disordered" evidence="1">
    <location>
        <begin position="1"/>
        <end position="20"/>
    </location>
</feature>
<gene>
    <name evidence="2" type="ORF">SPIL2461_LOCUS6619</name>
</gene>
<dbReference type="OrthoDB" id="440890at2759"/>
<comment type="caution">
    <text evidence="2">The sequence shown here is derived from an EMBL/GenBank/DDBJ whole genome shotgun (WGS) entry which is preliminary data.</text>
</comment>
<dbReference type="AlphaFoldDB" id="A0A812N538"/>
<organism evidence="2 3">
    <name type="scientific">Symbiodinium pilosum</name>
    <name type="common">Dinoflagellate</name>
    <dbReference type="NCBI Taxonomy" id="2952"/>
    <lineage>
        <taxon>Eukaryota</taxon>
        <taxon>Sar</taxon>
        <taxon>Alveolata</taxon>
        <taxon>Dinophyceae</taxon>
        <taxon>Suessiales</taxon>
        <taxon>Symbiodiniaceae</taxon>
        <taxon>Symbiodinium</taxon>
    </lineage>
</organism>
<evidence type="ECO:0000313" key="2">
    <source>
        <dbReference type="EMBL" id="CAE7294290.1"/>
    </source>
</evidence>
<dbReference type="Proteomes" id="UP000649617">
    <property type="component" value="Unassembled WGS sequence"/>
</dbReference>
<sequence>MRMSHGAGYVCSGSTSSTESEAARPTFYGSWKLQHGIATNQAASLHLERTDLAYGQAWWAKPGYSPKAVIAGCCLLDCRWRMEFRKLGRGTPPASKPLARKHHREEAVARLLKGQKVARILVPTTLGEYHLKLIKWQMAMLKELQVEEVFYHYPTEEYHFWIREVEVAAGRRLPEQHDLLDSFAAKVMQYVQAHAPASCKLHFIEPMKTQNLESPVESFLWPYLSVQSLTDCFEVAAFEDLLELRLGEEAFQRTGRRMPTLCVVIDEDHPFYRNGEKGCHELLWAEP</sequence>
<dbReference type="EMBL" id="CAJNIZ010010125">
    <property type="protein sequence ID" value="CAE7294290.1"/>
    <property type="molecule type" value="Genomic_DNA"/>
</dbReference>
<protein>
    <submittedName>
        <fullName evidence="2">Uncharacterized protein</fullName>
    </submittedName>
</protein>
<keyword evidence="3" id="KW-1185">Reference proteome</keyword>
<evidence type="ECO:0000313" key="3">
    <source>
        <dbReference type="Proteomes" id="UP000649617"/>
    </source>
</evidence>
<name>A0A812N538_SYMPI</name>
<proteinExistence type="predicted"/>
<evidence type="ECO:0000256" key="1">
    <source>
        <dbReference type="SAM" id="MobiDB-lite"/>
    </source>
</evidence>